<name>A0A090KY53_STRRB</name>
<evidence type="ECO:0000313" key="6">
    <source>
        <dbReference type="WormBase" id="SRAE_X000246400"/>
    </source>
</evidence>
<reference evidence="4" key="1">
    <citation type="submission" date="2014-09" db="EMBL/GenBank/DDBJ databases">
        <authorList>
            <person name="Martin A.A."/>
        </authorList>
    </citation>
    <scope>NUCLEOTIDE SEQUENCE</scope>
    <source>
        <strain evidence="4">ED321</strain>
    </source>
</reference>
<keyword evidence="4" id="KW-1185">Reference proteome</keyword>
<accession>A0A090KY53</accession>
<protein>
    <submittedName>
        <fullName evidence="3 5">Uncharacterized protein</fullName>
    </submittedName>
</protein>
<proteinExistence type="predicted"/>
<dbReference type="WormBase" id="SRAE_X000246400">
    <property type="protein sequence ID" value="SRP07543"/>
    <property type="gene ID" value="WBGene00268050"/>
</dbReference>
<organism evidence="3">
    <name type="scientific">Strongyloides ratti</name>
    <name type="common">Parasitic roundworm</name>
    <dbReference type="NCBI Taxonomy" id="34506"/>
    <lineage>
        <taxon>Eukaryota</taxon>
        <taxon>Metazoa</taxon>
        <taxon>Ecdysozoa</taxon>
        <taxon>Nematoda</taxon>
        <taxon>Chromadorea</taxon>
        <taxon>Rhabditida</taxon>
        <taxon>Tylenchina</taxon>
        <taxon>Panagrolaimomorpha</taxon>
        <taxon>Strongyloidoidea</taxon>
        <taxon>Strongyloididae</taxon>
        <taxon>Strongyloides</taxon>
    </lineage>
</organism>
<sequence>MNVLMLSLKLNILIISVLLFGTAVSQDYQNVDDDSIILDNYMTQKDISVDSKNKEALKDVLLKDDTIEFFSRLKRQTRQTLINRLKTEQLRNQQAFRRKQQVLQQRRKLQSKVQKKLRKRERKLRRDLEKINREKRERERKERERRANEIRKAIIKRVVDVKESKESTKKDGITTTEKQKEVPKEALKEVTLSPEEEKAAYIAKVKAEEEERAKANVAKEEDAQVKNPTEKPKDEGLPGASV</sequence>
<evidence type="ECO:0000313" key="3">
    <source>
        <dbReference type="EMBL" id="CEF60787.1"/>
    </source>
</evidence>
<feature type="region of interest" description="Disordered" evidence="1">
    <location>
        <begin position="165"/>
        <end position="188"/>
    </location>
</feature>
<feature type="compositionally biased region" description="Basic and acidic residues" evidence="1">
    <location>
        <begin position="208"/>
        <end position="236"/>
    </location>
</feature>
<dbReference type="AlphaFoldDB" id="A0A090KY53"/>
<evidence type="ECO:0000313" key="4">
    <source>
        <dbReference type="Proteomes" id="UP000035682"/>
    </source>
</evidence>
<dbReference type="GeneID" id="36385544"/>
<dbReference type="WBParaSite" id="SRAE_X000246400.1">
    <property type="protein sequence ID" value="SRAE_X000246400.1"/>
    <property type="gene ID" value="WBGene00268050"/>
</dbReference>
<dbReference type="RefSeq" id="XP_024499996.1">
    <property type="nucleotide sequence ID" value="XM_024645744.1"/>
</dbReference>
<keyword evidence="2" id="KW-0732">Signal</keyword>
<feature type="signal peptide" evidence="2">
    <location>
        <begin position="1"/>
        <end position="25"/>
    </location>
</feature>
<reference evidence="3" key="2">
    <citation type="submission" date="2014-09" db="EMBL/GenBank/DDBJ databases">
        <authorList>
            <person name="Aslett A.Martin."/>
        </authorList>
    </citation>
    <scope>NUCLEOTIDE SEQUENCE</scope>
    <source>
        <strain evidence="3">ED321 Heterogonic</strain>
    </source>
</reference>
<evidence type="ECO:0000313" key="5">
    <source>
        <dbReference type="WBParaSite" id="SRAE_X000246400.1"/>
    </source>
</evidence>
<dbReference type="EMBL" id="LN609402">
    <property type="protein sequence ID" value="CEF60787.1"/>
    <property type="molecule type" value="Genomic_DNA"/>
</dbReference>
<feature type="region of interest" description="Disordered" evidence="1">
    <location>
        <begin position="208"/>
        <end position="242"/>
    </location>
</feature>
<dbReference type="Proteomes" id="UP000035682">
    <property type="component" value="Unplaced"/>
</dbReference>
<dbReference type="CTD" id="36385544"/>
<feature type="region of interest" description="Disordered" evidence="1">
    <location>
        <begin position="101"/>
        <end position="121"/>
    </location>
</feature>
<evidence type="ECO:0000256" key="1">
    <source>
        <dbReference type="SAM" id="MobiDB-lite"/>
    </source>
</evidence>
<feature type="chain" id="PRO_5015030191" evidence="2">
    <location>
        <begin position="26"/>
        <end position="242"/>
    </location>
</feature>
<gene>
    <name evidence="3 5 6" type="ORF">SRAE_X000246400</name>
</gene>
<evidence type="ECO:0000256" key="2">
    <source>
        <dbReference type="SAM" id="SignalP"/>
    </source>
</evidence>
<reference evidence="5" key="3">
    <citation type="submission" date="2020-12" db="UniProtKB">
        <authorList>
            <consortium name="WormBaseParasite"/>
        </authorList>
    </citation>
    <scope>IDENTIFICATION</scope>
</reference>